<feature type="compositionally biased region" description="Basic and acidic residues" evidence="1">
    <location>
        <begin position="47"/>
        <end position="77"/>
    </location>
</feature>
<name>A0A917XBC6_9ACTN</name>
<dbReference type="Pfam" id="PF01551">
    <property type="entry name" value="Peptidase_M23"/>
    <property type="match status" value="1"/>
</dbReference>
<feature type="domain" description="M23ase beta-sheet core" evidence="3">
    <location>
        <begin position="102"/>
        <end position="190"/>
    </location>
</feature>
<keyword evidence="5" id="KW-1185">Reference proteome</keyword>
<dbReference type="EMBL" id="BMML01000005">
    <property type="protein sequence ID" value="GGN04586.1"/>
    <property type="molecule type" value="Genomic_DNA"/>
</dbReference>
<feature type="region of interest" description="Disordered" evidence="1">
    <location>
        <begin position="28"/>
        <end position="80"/>
    </location>
</feature>
<dbReference type="CDD" id="cd12797">
    <property type="entry name" value="M23_peptidase"/>
    <property type="match status" value="1"/>
</dbReference>
<evidence type="ECO:0000256" key="1">
    <source>
        <dbReference type="SAM" id="MobiDB-lite"/>
    </source>
</evidence>
<dbReference type="InterPro" id="IPR016047">
    <property type="entry name" value="M23ase_b-sheet_dom"/>
</dbReference>
<accession>A0A917XBC6</accession>
<dbReference type="PANTHER" id="PTHR21666:SF270">
    <property type="entry name" value="MUREIN HYDROLASE ACTIVATOR ENVC"/>
    <property type="match status" value="1"/>
</dbReference>
<organism evidence="4 5">
    <name type="scientific">Streptomyces fuscichromogenes</name>
    <dbReference type="NCBI Taxonomy" id="1324013"/>
    <lineage>
        <taxon>Bacteria</taxon>
        <taxon>Bacillati</taxon>
        <taxon>Actinomycetota</taxon>
        <taxon>Actinomycetes</taxon>
        <taxon>Kitasatosporales</taxon>
        <taxon>Streptomycetaceae</taxon>
        <taxon>Streptomyces</taxon>
    </lineage>
</organism>
<keyword evidence="2" id="KW-0732">Signal</keyword>
<proteinExistence type="predicted"/>
<sequence length="288" mass="30594">MRTDDLRLFTAALVLLLTGAFLTTPAKADERPGHCAFGRPSSPPPVDRGEEAGRGDGDRHTDRGGHTGHPGRADRATRWTSPTVRYRLSAGYAARGHHWKHRHTGQDFAVDAGTPVYAVGAGRVVTASCGDGFGNQVVLRHPDGYYTQYAHLSVINVRAGQRVSTGQRIGAAGATGNADGPHLHFEVRTGPHPGSAVPPLPWLRRHGVQVPETASPEHPHPAPSTPDTAPADPTPAPGRPAAPARDLPAGHGRPARTPGNPAPRQTPAKPWFPTAPWDPTALWNPMTR</sequence>
<feature type="chain" id="PRO_5037093373" description="M23ase beta-sheet core domain-containing protein" evidence="2">
    <location>
        <begin position="29"/>
        <end position="288"/>
    </location>
</feature>
<dbReference type="PANTHER" id="PTHR21666">
    <property type="entry name" value="PEPTIDASE-RELATED"/>
    <property type="match status" value="1"/>
</dbReference>
<reference evidence="4" key="1">
    <citation type="journal article" date="2014" name="Int. J. Syst. Evol. Microbiol.">
        <title>Complete genome sequence of Corynebacterium casei LMG S-19264T (=DSM 44701T), isolated from a smear-ripened cheese.</title>
        <authorList>
            <consortium name="US DOE Joint Genome Institute (JGI-PGF)"/>
            <person name="Walter F."/>
            <person name="Albersmeier A."/>
            <person name="Kalinowski J."/>
            <person name="Ruckert C."/>
        </authorList>
    </citation>
    <scope>NUCLEOTIDE SEQUENCE</scope>
    <source>
        <strain evidence="4">CGMCC 4.7110</strain>
    </source>
</reference>
<dbReference type="InterPro" id="IPR011055">
    <property type="entry name" value="Dup_hybrid_motif"/>
</dbReference>
<comment type="caution">
    <text evidence="4">The sequence shown here is derived from an EMBL/GenBank/DDBJ whole genome shotgun (WGS) entry which is preliminary data.</text>
</comment>
<evidence type="ECO:0000313" key="5">
    <source>
        <dbReference type="Proteomes" id="UP000653411"/>
    </source>
</evidence>
<dbReference type="FunFam" id="2.70.70.10:FF:000013">
    <property type="entry name" value="Peptidase family M23"/>
    <property type="match status" value="1"/>
</dbReference>
<protein>
    <recommendedName>
        <fullName evidence="3">M23ase beta-sheet core domain-containing protein</fullName>
    </recommendedName>
</protein>
<reference evidence="4" key="2">
    <citation type="submission" date="2020-09" db="EMBL/GenBank/DDBJ databases">
        <authorList>
            <person name="Sun Q."/>
            <person name="Zhou Y."/>
        </authorList>
    </citation>
    <scope>NUCLEOTIDE SEQUENCE</scope>
    <source>
        <strain evidence="4">CGMCC 4.7110</strain>
    </source>
</reference>
<dbReference type="AlphaFoldDB" id="A0A917XBC6"/>
<feature type="region of interest" description="Disordered" evidence="1">
    <location>
        <begin position="170"/>
        <end position="288"/>
    </location>
</feature>
<dbReference type="Proteomes" id="UP000653411">
    <property type="component" value="Unassembled WGS sequence"/>
</dbReference>
<dbReference type="SUPFAM" id="SSF51261">
    <property type="entry name" value="Duplicated hybrid motif"/>
    <property type="match status" value="1"/>
</dbReference>
<dbReference type="Gene3D" id="2.70.70.10">
    <property type="entry name" value="Glucose Permease (Domain IIA)"/>
    <property type="match status" value="1"/>
</dbReference>
<gene>
    <name evidence="4" type="ORF">GCM10011578_027910</name>
</gene>
<dbReference type="RefSeq" id="WP_189262979.1">
    <property type="nucleotide sequence ID" value="NZ_BMML01000005.1"/>
</dbReference>
<feature type="signal peptide" evidence="2">
    <location>
        <begin position="1"/>
        <end position="28"/>
    </location>
</feature>
<dbReference type="GO" id="GO:0004222">
    <property type="term" value="F:metalloendopeptidase activity"/>
    <property type="evidence" value="ECO:0007669"/>
    <property type="project" value="TreeGrafter"/>
</dbReference>
<evidence type="ECO:0000256" key="2">
    <source>
        <dbReference type="SAM" id="SignalP"/>
    </source>
</evidence>
<dbReference type="InterPro" id="IPR050570">
    <property type="entry name" value="Cell_wall_metabolism_enzyme"/>
</dbReference>
<evidence type="ECO:0000259" key="3">
    <source>
        <dbReference type="Pfam" id="PF01551"/>
    </source>
</evidence>
<evidence type="ECO:0000313" key="4">
    <source>
        <dbReference type="EMBL" id="GGN04586.1"/>
    </source>
</evidence>